<dbReference type="Proteomes" id="UP000663828">
    <property type="component" value="Unassembled WGS sequence"/>
</dbReference>
<accession>A0A814XSL2</accession>
<keyword evidence="2" id="KW-1185">Reference proteome</keyword>
<reference evidence="1" key="1">
    <citation type="submission" date="2021-02" db="EMBL/GenBank/DDBJ databases">
        <authorList>
            <person name="Nowell W R."/>
        </authorList>
    </citation>
    <scope>NUCLEOTIDE SEQUENCE</scope>
</reference>
<comment type="caution">
    <text evidence="1">The sequence shown here is derived from an EMBL/GenBank/DDBJ whole genome shotgun (WGS) entry which is preliminary data.</text>
</comment>
<gene>
    <name evidence="1" type="ORF">XAT740_LOCUS24651</name>
</gene>
<proteinExistence type="predicted"/>
<dbReference type="AlphaFoldDB" id="A0A814XSL2"/>
<dbReference type="EMBL" id="CAJNOR010001919">
    <property type="protein sequence ID" value="CAF1219927.1"/>
    <property type="molecule type" value="Genomic_DNA"/>
</dbReference>
<evidence type="ECO:0000313" key="2">
    <source>
        <dbReference type="Proteomes" id="UP000663828"/>
    </source>
</evidence>
<sequence>MFHVIDSVESENNGPVIPLYNLKERLVKMLNISERSVYRLTHELHHSRCKEMKKISQERKEMGETSVKNLRSRTIVYSTLKRQQYSTSNAPAKILCRRHTASSTYPSTNHVDHLVPQALFPEKQMHSGRPNIVLSEQGKDLSRVKFDKLVQEKVYPTLEKLLKRLTEQYADFPIYSTSTLCKKNEEPWFRIPTNIKDKNCIGFTSFCCDKREIFQILEEFRKDNVYLYYHDETWINLREVKRSIWTLNGEGEIKKKWTEGSRLAVSALIDVDGYHIPSVVIRTCAEDYNMD</sequence>
<name>A0A814XSL2_ADIRI</name>
<evidence type="ECO:0000313" key="1">
    <source>
        <dbReference type="EMBL" id="CAF1219927.1"/>
    </source>
</evidence>
<organism evidence="1 2">
    <name type="scientific">Adineta ricciae</name>
    <name type="common">Rotifer</name>
    <dbReference type="NCBI Taxonomy" id="249248"/>
    <lineage>
        <taxon>Eukaryota</taxon>
        <taxon>Metazoa</taxon>
        <taxon>Spiralia</taxon>
        <taxon>Gnathifera</taxon>
        <taxon>Rotifera</taxon>
        <taxon>Eurotatoria</taxon>
        <taxon>Bdelloidea</taxon>
        <taxon>Adinetida</taxon>
        <taxon>Adinetidae</taxon>
        <taxon>Adineta</taxon>
    </lineage>
</organism>
<protein>
    <submittedName>
        <fullName evidence="1">Uncharacterized protein</fullName>
    </submittedName>
</protein>